<organism evidence="2 3">
    <name type="scientific">Vanilla planifolia</name>
    <name type="common">Vanilla</name>
    <dbReference type="NCBI Taxonomy" id="51239"/>
    <lineage>
        <taxon>Eukaryota</taxon>
        <taxon>Viridiplantae</taxon>
        <taxon>Streptophyta</taxon>
        <taxon>Embryophyta</taxon>
        <taxon>Tracheophyta</taxon>
        <taxon>Spermatophyta</taxon>
        <taxon>Magnoliopsida</taxon>
        <taxon>Liliopsida</taxon>
        <taxon>Asparagales</taxon>
        <taxon>Orchidaceae</taxon>
        <taxon>Vanilloideae</taxon>
        <taxon>Vanilleae</taxon>
        <taxon>Vanilla</taxon>
    </lineage>
</organism>
<evidence type="ECO:0000313" key="1">
    <source>
        <dbReference type="EMBL" id="KAG0447141.1"/>
    </source>
</evidence>
<dbReference type="EMBL" id="JADCNL010000488">
    <property type="protein sequence ID" value="KAG0447229.1"/>
    <property type="molecule type" value="Genomic_DNA"/>
</dbReference>
<evidence type="ECO:0000313" key="4">
    <source>
        <dbReference type="Proteomes" id="UP000639772"/>
    </source>
</evidence>
<dbReference type="Proteomes" id="UP000636800">
    <property type="component" value="Unassembled WGS sequence"/>
</dbReference>
<protein>
    <submittedName>
        <fullName evidence="2">Uncharacterized protein</fullName>
    </submittedName>
</protein>
<reference evidence="3 4" key="1">
    <citation type="journal article" date="2020" name="Nat. Food">
        <title>A phased Vanilla planifolia genome enables genetic improvement of flavour and production.</title>
        <authorList>
            <person name="Hasing T."/>
            <person name="Tang H."/>
            <person name="Brym M."/>
            <person name="Khazi F."/>
            <person name="Huang T."/>
            <person name="Chambers A.H."/>
        </authorList>
    </citation>
    <scope>NUCLEOTIDE SEQUENCE [LARGE SCALE GENOMIC DNA]</scope>
    <source>
        <tissue evidence="2">Leaf</tissue>
    </source>
</reference>
<comment type="caution">
    <text evidence="2">The sequence shown here is derived from an EMBL/GenBank/DDBJ whole genome shotgun (WGS) entry which is preliminary data.</text>
</comment>
<dbReference type="AlphaFoldDB" id="A0A835P635"/>
<name>A0A835P635_VANPL</name>
<dbReference type="EMBL" id="JADCNM010000489">
    <property type="protein sequence ID" value="KAG0447141.1"/>
    <property type="molecule type" value="Genomic_DNA"/>
</dbReference>
<keyword evidence="3" id="KW-1185">Reference proteome</keyword>
<evidence type="ECO:0000313" key="2">
    <source>
        <dbReference type="EMBL" id="KAG0447229.1"/>
    </source>
</evidence>
<dbReference type="Proteomes" id="UP000639772">
    <property type="component" value="Unassembled WGS sequence"/>
</dbReference>
<sequence length="138" mass="15375">MPARLMLWNKNKRNQLCLICSSAINGTAARSPWRGGPAGPVILKLNAEQPSLVLNADQPSRNPHRPAFSHDRFRQAALRVENATLIKEAKRVFLFRRLRAAQLPQLWAGIIVLFPGRVPDAGIGLPVRSRRGSQRAIE</sequence>
<accession>A0A835P635</accession>
<proteinExistence type="predicted"/>
<evidence type="ECO:0000313" key="3">
    <source>
        <dbReference type="Proteomes" id="UP000636800"/>
    </source>
</evidence>
<gene>
    <name evidence="1" type="ORF">HPP92_028452</name>
    <name evidence="2" type="ORF">HPP92_028455</name>
</gene>